<dbReference type="SMART" id="SM00267">
    <property type="entry name" value="GGDEF"/>
    <property type="match status" value="1"/>
</dbReference>
<dbReference type="InterPro" id="IPR016032">
    <property type="entry name" value="Sig_transdc_resp-reg_C-effctor"/>
</dbReference>
<dbReference type="OrthoDB" id="442759at2"/>
<feature type="domain" description="Response regulatory" evidence="9">
    <location>
        <begin position="361"/>
        <end position="475"/>
    </location>
</feature>
<dbReference type="Pfam" id="PF00072">
    <property type="entry name" value="Response_reg"/>
    <property type="match status" value="3"/>
</dbReference>
<dbReference type="Gene3D" id="6.10.250.690">
    <property type="match status" value="1"/>
</dbReference>
<feature type="modified residue" description="4-aspartylphosphate" evidence="7">
    <location>
        <position position="532"/>
    </location>
</feature>
<dbReference type="InterPro" id="IPR036388">
    <property type="entry name" value="WH-like_DNA-bd_sf"/>
</dbReference>
<dbReference type="InterPro" id="IPR029787">
    <property type="entry name" value="Nucleotide_cyclase"/>
</dbReference>
<feature type="domain" description="HPt" evidence="11">
    <location>
        <begin position="253"/>
        <end position="352"/>
    </location>
</feature>
<evidence type="ECO:0000256" key="2">
    <source>
        <dbReference type="ARBA" id="ARBA00023012"/>
    </source>
</evidence>
<accession>A0A9X5E759</accession>
<dbReference type="GO" id="GO:0000156">
    <property type="term" value="F:phosphorelay response regulator activity"/>
    <property type="evidence" value="ECO:0007669"/>
    <property type="project" value="TreeGrafter"/>
</dbReference>
<keyword evidence="1 7" id="KW-0597">Phosphoprotein</keyword>
<dbReference type="InterPro" id="IPR039420">
    <property type="entry name" value="WalR-like"/>
</dbReference>
<dbReference type="NCBIfam" id="TIGR00254">
    <property type="entry name" value="GGDEF"/>
    <property type="match status" value="1"/>
</dbReference>
<evidence type="ECO:0000313" key="14">
    <source>
        <dbReference type="Proteomes" id="UP000031532"/>
    </source>
</evidence>
<dbReference type="PROSITE" id="PS51755">
    <property type="entry name" value="OMPR_PHOB"/>
    <property type="match status" value="1"/>
</dbReference>
<evidence type="ECO:0000256" key="6">
    <source>
        <dbReference type="PROSITE-ProRule" id="PRU00110"/>
    </source>
</evidence>
<protein>
    <submittedName>
        <fullName evidence="13">Response regulator</fullName>
    </submittedName>
</protein>
<dbReference type="SMART" id="SM00448">
    <property type="entry name" value="REC"/>
    <property type="match status" value="3"/>
</dbReference>
<evidence type="ECO:0000259" key="10">
    <source>
        <dbReference type="PROSITE" id="PS50887"/>
    </source>
</evidence>
<evidence type="ECO:0000256" key="8">
    <source>
        <dbReference type="PROSITE-ProRule" id="PRU01091"/>
    </source>
</evidence>
<dbReference type="InterPro" id="IPR008207">
    <property type="entry name" value="Sig_transdc_His_kin_Hpt_dom"/>
</dbReference>
<dbReference type="Pfam" id="PF00486">
    <property type="entry name" value="Trans_reg_C"/>
    <property type="match status" value="1"/>
</dbReference>
<dbReference type="FunFam" id="3.30.70.270:FF:000001">
    <property type="entry name" value="Diguanylate cyclase domain protein"/>
    <property type="match status" value="1"/>
</dbReference>
<dbReference type="FunFam" id="3.40.50.2300:FF:000001">
    <property type="entry name" value="DNA-binding response regulator PhoB"/>
    <property type="match status" value="1"/>
</dbReference>
<dbReference type="Proteomes" id="UP000031532">
    <property type="component" value="Unassembled WGS sequence"/>
</dbReference>
<feature type="domain" description="OmpR/PhoB-type" evidence="12">
    <location>
        <begin position="124"/>
        <end position="223"/>
    </location>
</feature>
<dbReference type="PROSITE" id="PS50894">
    <property type="entry name" value="HPT"/>
    <property type="match status" value="1"/>
</dbReference>
<dbReference type="InterPro" id="IPR000160">
    <property type="entry name" value="GGDEF_dom"/>
</dbReference>
<dbReference type="PROSITE" id="PS50887">
    <property type="entry name" value="GGDEF"/>
    <property type="match status" value="1"/>
</dbReference>
<proteinExistence type="predicted"/>
<dbReference type="SUPFAM" id="SSF55073">
    <property type="entry name" value="Nucleotide cyclase"/>
    <property type="match status" value="1"/>
</dbReference>
<dbReference type="CDD" id="cd00156">
    <property type="entry name" value="REC"/>
    <property type="match status" value="2"/>
</dbReference>
<feature type="domain" description="Response regulatory" evidence="9">
    <location>
        <begin position="483"/>
        <end position="599"/>
    </location>
</feature>
<evidence type="ECO:0000256" key="5">
    <source>
        <dbReference type="ARBA" id="ARBA00023163"/>
    </source>
</evidence>
<dbReference type="PROSITE" id="PS50110">
    <property type="entry name" value="RESPONSE_REGULATORY"/>
    <property type="match status" value="3"/>
</dbReference>
<dbReference type="Gene3D" id="1.10.10.10">
    <property type="entry name" value="Winged helix-like DNA-binding domain superfamily/Winged helix DNA-binding domain"/>
    <property type="match status" value="1"/>
</dbReference>
<dbReference type="SUPFAM" id="SSF52172">
    <property type="entry name" value="CheY-like"/>
    <property type="match status" value="3"/>
</dbReference>
<dbReference type="GO" id="GO:0032993">
    <property type="term" value="C:protein-DNA complex"/>
    <property type="evidence" value="ECO:0007669"/>
    <property type="project" value="TreeGrafter"/>
</dbReference>
<keyword evidence="3" id="KW-0805">Transcription regulation</keyword>
<evidence type="ECO:0000256" key="4">
    <source>
        <dbReference type="ARBA" id="ARBA00023125"/>
    </source>
</evidence>
<evidence type="ECO:0000259" key="12">
    <source>
        <dbReference type="PROSITE" id="PS51755"/>
    </source>
</evidence>
<dbReference type="GO" id="GO:0005829">
    <property type="term" value="C:cytosol"/>
    <property type="evidence" value="ECO:0007669"/>
    <property type="project" value="TreeGrafter"/>
</dbReference>
<keyword evidence="14" id="KW-1185">Reference proteome</keyword>
<dbReference type="Gene3D" id="3.40.50.2300">
    <property type="match status" value="3"/>
</dbReference>
<evidence type="ECO:0000256" key="3">
    <source>
        <dbReference type="ARBA" id="ARBA00023015"/>
    </source>
</evidence>
<feature type="DNA-binding region" description="OmpR/PhoB-type" evidence="8">
    <location>
        <begin position="124"/>
        <end position="223"/>
    </location>
</feature>
<sequence>MRILVVEDDEFIANALDLVLSEQNYAVEIAADGESGWELVQAYEYDLILLDVMLPKLDGIELCRRVRSQGYKMPILLLTGRDSSHDKAIGLDAGADDYLVKPFDQEELFARVRALLRRGNTSVSPVLEWGELRLDPSSCEVTYSGRSLQLTPKEYALLELFLRNNRRVFSCSAILDRVWSFDKTPGEEAVRTQIKGLRQKLKAVGAPADLIETVYGIGYRLKLPSVNKLTLPSSEEPSEQTRQQTLTALAGVWERFQGRVNEQVTLLEQATTQILPAQLTVEQRHHAEQAAHTLAGSLGTFGFAAGSQLARKIERSLRAKKSMSQTETKHLRELVAALRRSIELTPPELTTPVTVKQELPQLLIFNSDRHLAEPLIAEAGVWGIQAEIATQLETARKAIALSPPQVVLLDLDGNTADSLALLVELKHRYPSLPVLVHSNQDNLMTRLEVARCGGHAFLPKPVPPAKVLQAVTQLLPKEATAAKVMVVDDDPQILATLRSLLEPWGLRTICIEDPRRFWETLEASAPDLLILDINMPHLSGLELCQIVRQDSHWCGLPILFLTAYSDANTVNQVFAVGADDFVSKPIVGPELVNRIMNRLDRIELLRNLAEIDSLTGVANRHKSTQDLERLLNLAKRHHQPFCLAVLDIDRFKLVNDTCGHAVGDTVLRQLGQWLLHSLRREDIVARWGGEEFVCGLYGMTSQDGVQRLTDISIGWQQQQSTHPQCNIPITFSVGIVHYPQHGADLESLYRAADKALYRAKKNGRGRVVAFKETGSSDQLSVASD</sequence>
<dbReference type="InterPro" id="IPR001789">
    <property type="entry name" value="Sig_transdc_resp-reg_receiver"/>
</dbReference>
<dbReference type="SMART" id="SM00862">
    <property type="entry name" value="Trans_reg_C"/>
    <property type="match status" value="1"/>
</dbReference>
<evidence type="ECO:0000313" key="13">
    <source>
        <dbReference type="EMBL" id="NHC35449.1"/>
    </source>
</evidence>
<dbReference type="EMBL" id="JTJC03000003">
    <property type="protein sequence ID" value="NHC35449.1"/>
    <property type="molecule type" value="Genomic_DNA"/>
</dbReference>
<dbReference type="Gene3D" id="3.30.70.270">
    <property type="match status" value="1"/>
</dbReference>
<dbReference type="InterPro" id="IPR036641">
    <property type="entry name" value="HPT_dom_sf"/>
</dbReference>
<dbReference type="SUPFAM" id="SSF46894">
    <property type="entry name" value="C-terminal effector domain of the bipartite response regulators"/>
    <property type="match status" value="1"/>
</dbReference>
<organism evidence="13 14">
    <name type="scientific">Scytonema millei VB511283</name>
    <dbReference type="NCBI Taxonomy" id="1245923"/>
    <lineage>
        <taxon>Bacteria</taxon>
        <taxon>Bacillati</taxon>
        <taxon>Cyanobacteriota</taxon>
        <taxon>Cyanophyceae</taxon>
        <taxon>Nostocales</taxon>
        <taxon>Scytonemataceae</taxon>
        <taxon>Scytonema</taxon>
    </lineage>
</organism>
<feature type="domain" description="Response regulatory" evidence="9">
    <location>
        <begin position="2"/>
        <end position="116"/>
    </location>
</feature>
<dbReference type="CDD" id="cd01949">
    <property type="entry name" value="GGDEF"/>
    <property type="match status" value="1"/>
</dbReference>
<feature type="modified residue" description="4-aspartylphosphate" evidence="7">
    <location>
        <position position="51"/>
    </location>
</feature>
<dbReference type="CDD" id="cd19935">
    <property type="entry name" value="REC_OmpR_CusR-like"/>
    <property type="match status" value="1"/>
</dbReference>
<dbReference type="SUPFAM" id="SSF47226">
    <property type="entry name" value="Histidine-containing phosphotransfer domain, HPT domain"/>
    <property type="match status" value="1"/>
</dbReference>
<keyword evidence="4 8" id="KW-0238">DNA-binding</keyword>
<dbReference type="PANTHER" id="PTHR48111">
    <property type="entry name" value="REGULATOR OF RPOS"/>
    <property type="match status" value="1"/>
</dbReference>
<dbReference type="CDD" id="cd00383">
    <property type="entry name" value="trans_reg_C"/>
    <property type="match status" value="1"/>
</dbReference>
<keyword evidence="2" id="KW-0902">Two-component regulatory system</keyword>
<evidence type="ECO:0000256" key="7">
    <source>
        <dbReference type="PROSITE-ProRule" id="PRU00169"/>
    </source>
</evidence>
<dbReference type="Pfam" id="PF00990">
    <property type="entry name" value="GGDEF"/>
    <property type="match status" value="1"/>
</dbReference>
<dbReference type="PANTHER" id="PTHR48111:SF15">
    <property type="entry name" value="OMPR SUBFAMILY"/>
    <property type="match status" value="1"/>
</dbReference>
<comment type="caution">
    <text evidence="13">The sequence shown here is derived from an EMBL/GenBank/DDBJ whole genome shotgun (WGS) entry which is preliminary data.</text>
</comment>
<dbReference type="AlphaFoldDB" id="A0A9X5E759"/>
<reference evidence="13 14" key="1">
    <citation type="journal article" date="2015" name="Genome Announc.">
        <title>Draft Genome Sequence of the Terrestrial Cyanobacterium Scytonema millei VB511283, Isolated from Eastern India.</title>
        <authorList>
            <person name="Sen D."/>
            <person name="Chandrababunaidu M.M."/>
            <person name="Singh D."/>
            <person name="Sanghi N."/>
            <person name="Ghorai A."/>
            <person name="Mishra G.P."/>
            <person name="Madduluri M."/>
            <person name="Adhikary S.P."/>
            <person name="Tripathy S."/>
        </authorList>
    </citation>
    <scope>NUCLEOTIDE SEQUENCE [LARGE SCALE GENOMIC DNA]</scope>
    <source>
        <strain evidence="13 14">VB511283</strain>
    </source>
</reference>
<keyword evidence="5" id="KW-0804">Transcription</keyword>
<dbReference type="InterPro" id="IPR043128">
    <property type="entry name" value="Rev_trsase/Diguanyl_cyclase"/>
</dbReference>
<evidence type="ECO:0000256" key="1">
    <source>
        <dbReference type="ARBA" id="ARBA00022553"/>
    </source>
</evidence>
<evidence type="ECO:0000259" key="9">
    <source>
        <dbReference type="PROSITE" id="PS50110"/>
    </source>
</evidence>
<dbReference type="InterPro" id="IPR011006">
    <property type="entry name" value="CheY-like_superfamily"/>
</dbReference>
<dbReference type="RefSeq" id="WP_039714233.1">
    <property type="nucleotide sequence ID" value="NZ_JTJC03000003.1"/>
</dbReference>
<feature type="domain" description="GGDEF" evidence="10">
    <location>
        <begin position="639"/>
        <end position="772"/>
    </location>
</feature>
<dbReference type="GO" id="GO:0006355">
    <property type="term" value="P:regulation of DNA-templated transcription"/>
    <property type="evidence" value="ECO:0007669"/>
    <property type="project" value="InterPro"/>
</dbReference>
<name>A0A9X5E759_9CYAN</name>
<dbReference type="Pfam" id="PF01627">
    <property type="entry name" value="Hpt"/>
    <property type="match status" value="1"/>
</dbReference>
<feature type="modified residue" description="4-aspartylphosphate" evidence="7">
    <location>
        <position position="410"/>
    </location>
</feature>
<feature type="modified residue" description="Phosphohistidine" evidence="6">
    <location>
        <position position="292"/>
    </location>
</feature>
<dbReference type="Gene3D" id="1.20.120.160">
    <property type="entry name" value="HPT domain"/>
    <property type="match status" value="1"/>
</dbReference>
<dbReference type="GO" id="GO:0000976">
    <property type="term" value="F:transcription cis-regulatory region binding"/>
    <property type="evidence" value="ECO:0007669"/>
    <property type="project" value="TreeGrafter"/>
</dbReference>
<evidence type="ECO:0000259" key="11">
    <source>
        <dbReference type="PROSITE" id="PS50894"/>
    </source>
</evidence>
<dbReference type="InterPro" id="IPR001867">
    <property type="entry name" value="OmpR/PhoB-type_DNA-bd"/>
</dbReference>
<gene>
    <name evidence="13" type="ORF">QH73_0012400</name>
</gene>